<name>A0A9D4RZE6_DREPO</name>
<evidence type="ECO:0000313" key="2">
    <source>
        <dbReference type="Proteomes" id="UP000828390"/>
    </source>
</evidence>
<reference evidence="1" key="1">
    <citation type="journal article" date="2019" name="bioRxiv">
        <title>The Genome of the Zebra Mussel, Dreissena polymorpha: A Resource for Invasive Species Research.</title>
        <authorList>
            <person name="McCartney M.A."/>
            <person name="Auch B."/>
            <person name="Kono T."/>
            <person name="Mallez S."/>
            <person name="Zhang Y."/>
            <person name="Obille A."/>
            <person name="Becker A."/>
            <person name="Abrahante J.E."/>
            <person name="Garbe J."/>
            <person name="Badalamenti J.P."/>
            <person name="Herman A."/>
            <person name="Mangelson H."/>
            <person name="Liachko I."/>
            <person name="Sullivan S."/>
            <person name="Sone E.D."/>
            <person name="Koren S."/>
            <person name="Silverstein K.A.T."/>
            <person name="Beckman K.B."/>
            <person name="Gohl D.M."/>
        </authorList>
    </citation>
    <scope>NUCLEOTIDE SEQUENCE</scope>
    <source>
        <strain evidence="1">Duluth1</strain>
        <tissue evidence="1">Whole animal</tissue>
    </source>
</reference>
<dbReference type="EMBL" id="JAIWYP010000001">
    <property type="protein sequence ID" value="KAH3884222.1"/>
    <property type="molecule type" value="Genomic_DNA"/>
</dbReference>
<sequence length="59" mass="7238">MKRPIKYLWKWFDACLQDSDNVRKLETHVDEGLKKIDRINLPGKFKAWLYHHVLLLRLF</sequence>
<dbReference type="Proteomes" id="UP000828390">
    <property type="component" value="Unassembled WGS sequence"/>
</dbReference>
<dbReference type="AlphaFoldDB" id="A0A9D4RZE6"/>
<gene>
    <name evidence="1" type="ORF">DPMN_008197</name>
</gene>
<keyword evidence="2" id="KW-1185">Reference proteome</keyword>
<comment type="caution">
    <text evidence="1">The sequence shown here is derived from an EMBL/GenBank/DDBJ whole genome shotgun (WGS) entry which is preliminary data.</text>
</comment>
<reference evidence="1" key="2">
    <citation type="submission" date="2020-11" db="EMBL/GenBank/DDBJ databases">
        <authorList>
            <person name="McCartney M.A."/>
            <person name="Auch B."/>
            <person name="Kono T."/>
            <person name="Mallez S."/>
            <person name="Becker A."/>
            <person name="Gohl D.M."/>
            <person name="Silverstein K.A.T."/>
            <person name="Koren S."/>
            <person name="Bechman K.B."/>
            <person name="Herman A."/>
            <person name="Abrahante J.E."/>
            <person name="Garbe J."/>
        </authorList>
    </citation>
    <scope>NUCLEOTIDE SEQUENCE</scope>
    <source>
        <strain evidence="1">Duluth1</strain>
        <tissue evidence="1">Whole animal</tissue>
    </source>
</reference>
<accession>A0A9D4RZE6</accession>
<organism evidence="1 2">
    <name type="scientific">Dreissena polymorpha</name>
    <name type="common">Zebra mussel</name>
    <name type="synonym">Mytilus polymorpha</name>
    <dbReference type="NCBI Taxonomy" id="45954"/>
    <lineage>
        <taxon>Eukaryota</taxon>
        <taxon>Metazoa</taxon>
        <taxon>Spiralia</taxon>
        <taxon>Lophotrochozoa</taxon>
        <taxon>Mollusca</taxon>
        <taxon>Bivalvia</taxon>
        <taxon>Autobranchia</taxon>
        <taxon>Heteroconchia</taxon>
        <taxon>Euheterodonta</taxon>
        <taxon>Imparidentia</taxon>
        <taxon>Neoheterodontei</taxon>
        <taxon>Myida</taxon>
        <taxon>Dreissenoidea</taxon>
        <taxon>Dreissenidae</taxon>
        <taxon>Dreissena</taxon>
    </lineage>
</organism>
<evidence type="ECO:0000313" key="1">
    <source>
        <dbReference type="EMBL" id="KAH3884222.1"/>
    </source>
</evidence>
<proteinExistence type="predicted"/>
<protein>
    <submittedName>
        <fullName evidence="1">Uncharacterized protein</fullName>
    </submittedName>
</protein>